<reference evidence="7 8" key="1">
    <citation type="journal article" date="2019" name="Nat. Plants">
        <title>Stout camphor tree genome fills gaps in understanding of flowering plant genome evolution.</title>
        <authorList>
            <person name="Chaw S.M."/>
            <person name="Liu Y.C."/>
            <person name="Wu Y.W."/>
            <person name="Wang H.Y."/>
            <person name="Lin C.I."/>
            <person name="Wu C.S."/>
            <person name="Ke H.M."/>
            <person name="Chang L.Y."/>
            <person name="Hsu C.Y."/>
            <person name="Yang H.T."/>
            <person name="Sudianto E."/>
            <person name="Hsu M.H."/>
            <person name="Wu K.P."/>
            <person name="Wang L.N."/>
            <person name="Leebens-Mack J.H."/>
            <person name="Tsai I.J."/>
        </authorList>
    </citation>
    <scope>NUCLEOTIDE SEQUENCE [LARGE SCALE GENOMIC DNA]</scope>
    <source>
        <strain evidence="8">cv. Chaw 1501</strain>
        <tissue evidence="7">Young leaves</tissue>
    </source>
</reference>
<feature type="domain" description="MADS-box" evidence="6">
    <location>
        <begin position="1"/>
        <end position="62"/>
    </location>
</feature>
<dbReference type="InterPro" id="IPR036879">
    <property type="entry name" value="TF_MADSbox_sf"/>
</dbReference>
<dbReference type="AlphaFoldDB" id="A0A3S3MAU8"/>
<evidence type="ECO:0000256" key="1">
    <source>
        <dbReference type="ARBA" id="ARBA00004123"/>
    </source>
</evidence>
<evidence type="ECO:0000256" key="4">
    <source>
        <dbReference type="ARBA" id="ARBA00023163"/>
    </source>
</evidence>
<protein>
    <submittedName>
        <fullName evidence="7">Agamous-like MADS-box protein AGL29</fullName>
    </submittedName>
</protein>
<gene>
    <name evidence="7" type="ORF">CKAN_00478900</name>
</gene>
<keyword evidence="4" id="KW-0804">Transcription</keyword>
<dbReference type="InterPro" id="IPR002100">
    <property type="entry name" value="TF_MADSbox"/>
</dbReference>
<dbReference type="SUPFAM" id="SSF55455">
    <property type="entry name" value="SRF-like"/>
    <property type="match status" value="1"/>
</dbReference>
<comment type="subcellular location">
    <subcellularLocation>
        <location evidence="1">Nucleus</location>
    </subcellularLocation>
</comment>
<dbReference type="GO" id="GO:0046983">
    <property type="term" value="F:protein dimerization activity"/>
    <property type="evidence" value="ECO:0007669"/>
    <property type="project" value="InterPro"/>
</dbReference>
<dbReference type="PANTHER" id="PTHR48019">
    <property type="entry name" value="SERUM RESPONSE FACTOR HOMOLOG"/>
    <property type="match status" value="1"/>
</dbReference>
<dbReference type="EMBL" id="QPKB01000002">
    <property type="protein sequence ID" value="RWR76350.1"/>
    <property type="molecule type" value="Genomic_DNA"/>
</dbReference>
<dbReference type="SMART" id="SM00432">
    <property type="entry name" value="MADS"/>
    <property type="match status" value="1"/>
</dbReference>
<dbReference type="Gene3D" id="3.40.1810.10">
    <property type="entry name" value="Transcription factor, MADS-box"/>
    <property type="match status" value="1"/>
</dbReference>
<accession>A0A3S3MAU8</accession>
<keyword evidence="3" id="KW-0238">DNA-binding</keyword>
<evidence type="ECO:0000256" key="2">
    <source>
        <dbReference type="ARBA" id="ARBA00023015"/>
    </source>
</evidence>
<name>A0A3S3MAU8_9MAGN</name>
<dbReference type="PROSITE" id="PS50066">
    <property type="entry name" value="MADS_BOX_2"/>
    <property type="match status" value="1"/>
</dbReference>
<evidence type="ECO:0000256" key="3">
    <source>
        <dbReference type="ARBA" id="ARBA00023125"/>
    </source>
</evidence>
<evidence type="ECO:0000313" key="7">
    <source>
        <dbReference type="EMBL" id="RWR76350.1"/>
    </source>
</evidence>
<evidence type="ECO:0000313" key="8">
    <source>
        <dbReference type="Proteomes" id="UP000283530"/>
    </source>
</evidence>
<dbReference type="GO" id="GO:0005634">
    <property type="term" value="C:nucleus"/>
    <property type="evidence" value="ECO:0007669"/>
    <property type="project" value="UniProtKB-SubCell"/>
</dbReference>
<organism evidence="7 8">
    <name type="scientific">Cinnamomum micranthum f. kanehirae</name>
    <dbReference type="NCBI Taxonomy" id="337451"/>
    <lineage>
        <taxon>Eukaryota</taxon>
        <taxon>Viridiplantae</taxon>
        <taxon>Streptophyta</taxon>
        <taxon>Embryophyta</taxon>
        <taxon>Tracheophyta</taxon>
        <taxon>Spermatophyta</taxon>
        <taxon>Magnoliopsida</taxon>
        <taxon>Magnoliidae</taxon>
        <taxon>Laurales</taxon>
        <taxon>Lauraceae</taxon>
        <taxon>Cinnamomum</taxon>
    </lineage>
</organism>
<evidence type="ECO:0000256" key="5">
    <source>
        <dbReference type="ARBA" id="ARBA00023242"/>
    </source>
</evidence>
<evidence type="ECO:0000259" key="6">
    <source>
        <dbReference type="PROSITE" id="PS50066"/>
    </source>
</evidence>
<dbReference type="InterPro" id="IPR050142">
    <property type="entry name" value="MADS-box/MEF2_TF"/>
</dbReference>
<dbReference type="Pfam" id="PF00319">
    <property type="entry name" value="SRF-TF"/>
    <property type="match status" value="1"/>
</dbReference>
<dbReference type="OrthoDB" id="1970492at2759"/>
<dbReference type="GO" id="GO:0003677">
    <property type="term" value="F:DNA binding"/>
    <property type="evidence" value="ECO:0007669"/>
    <property type="project" value="UniProtKB-KW"/>
</dbReference>
<keyword evidence="8" id="KW-1185">Reference proteome</keyword>
<proteinExistence type="predicted"/>
<keyword evidence="5" id="KW-0539">Nucleus</keyword>
<dbReference type="Proteomes" id="UP000283530">
    <property type="component" value="Unassembled WGS sequence"/>
</dbReference>
<comment type="caution">
    <text evidence="7">The sequence shown here is derived from an EMBL/GenBank/DDBJ whole genome shotgun (WGS) entry which is preliminary data.</text>
</comment>
<keyword evidence="2" id="KW-0805">Transcription regulation</keyword>
<sequence>MGKRKSFEQKGVQGHEEDVKFAKRRNTLYKKAQELSILCGSDIAVVVISRSTGKVSTYGSPDPGIVIGRYQSQKKNVQDGARSGSGKVIMTKDEENTMKQLLVPYEEENLGTIPNPEPMTTEPFLLPGLMEIPSSSSSWMPSSSSIQSSQPLATSYGCGGGMDGLSYFDFDAGSSGLIDPNSWNQEESGAMYGSAPMIYSSSSFSSSGSGFGFVSSSSDYGCGFNGFSAPDSQGCGLDPNFLNQERGAQYDGSSIPISYSSSSSSSSSVSSVLPPSSSTNCLQPMATLPTGYGFDDPLSLDVTELEPSFDVGELLDELNQSHPISPSCNGHGFNDDDPLLFDVNDDDSLFFDMIDDDPLFFDVNEFLK</sequence>